<evidence type="ECO:0000256" key="3">
    <source>
        <dbReference type="PIRSR" id="PIRSR001235-1"/>
    </source>
</evidence>
<evidence type="ECO:0000256" key="2">
    <source>
        <dbReference type="ARBA" id="ARBA00022801"/>
    </source>
</evidence>
<dbReference type="NCBIfam" id="NF006771">
    <property type="entry name" value="PRK09290.1-5"/>
    <property type="match status" value="1"/>
</dbReference>
<protein>
    <submittedName>
        <fullName evidence="5">Allantoate amidohydrolase</fullName>
    </submittedName>
</protein>
<name>A0A149S4M9_9PROT</name>
<dbReference type="EMBL" id="LHZF01000081">
    <property type="protein sequence ID" value="KXV21711.1"/>
    <property type="molecule type" value="Genomic_DNA"/>
</dbReference>
<dbReference type="NCBIfam" id="NF006769">
    <property type="entry name" value="PRK09290.1-3"/>
    <property type="match status" value="1"/>
</dbReference>
<dbReference type="InterPro" id="IPR036264">
    <property type="entry name" value="Bact_exopeptidase_dim_dom"/>
</dbReference>
<feature type="binding site" evidence="4">
    <location>
        <position position="286"/>
    </location>
    <ligand>
        <name>allantoate</name>
        <dbReference type="ChEBI" id="CHEBI:17536"/>
    </ligand>
</feature>
<reference evidence="5 6" key="1">
    <citation type="submission" date="2015-06" db="EMBL/GenBank/DDBJ databases">
        <title>Improved classification and identification of acetic acid bacteria using matrix-assisted laser desorption/ionization time-of-flight mass spectrometry; Gluconobacter nephelii and Gluconobacter uchimurae are later heterotypic synonyms of Gluconobacter japonicus and Gluconobacter oxydans, respectively.</title>
        <authorList>
            <person name="Li L."/>
            <person name="Cleenwerck I."/>
            <person name="De Vuyst L."/>
            <person name="Vandamme P."/>
        </authorList>
    </citation>
    <scope>NUCLEOTIDE SEQUENCE [LARGE SCALE GENOMIC DNA]</scope>
    <source>
        <strain evidence="5 6">LMG 1552</strain>
    </source>
</reference>
<dbReference type="Gene3D" id="3.40.630.10">
    <property type="entry name" value="Zn peptidases"/>
    <property type="match status" value="1"/>
</dbReference>
<keyword evidence="3" id="KW-0862">Zinc</keyword>
<dbReference type="InterPro" id="IPR002933">
    <property type="entry name" value="Peptidase_M20"/>
</dbReference>
<dbReference type="PANTHER" id="PTHR32494:SF5">
    <property type="entry name" value="ALLANTOATE AMIDOHYDROLASE"/>
    <property type="match status" value="1"/>
</dbReference>
<dbReference type="InterPro" id="IPR010158">
    <property type="entry name" value="Amidase_Cbmase"/>
</dbReference>
<comment type="cofactor">
    <cofactor evidence="3">
        <name>Zn(2+)</name>
        <dbReference type="ChEBI" id="CHEBI:29105"/>
    </cofactor>
    <text evidence="3">Binds 2 Zn(2+) ions per subunit.</text>
</comment>
<evidence type="ECO:0000313" key="5">
    <source>
        <dbReference type="EMBL" id="KXV21711.1"/>
    </source>
</evidence>
<dbReference type="CDD" id="cd03884">
    <property type="entry name" value="M20_bAS"/>
    <property type="match status" value="1"/>
</dbReference>
<dbReference type="GO" id="GO:0046872">
    <property type="term" value="F:metal ion binding"/>
    <property type="evidence" value="ECO:0007669"/>
    <property type="project" value="UniProtKB-KW"/>
</dbReference>
<evidence type="ECO:0000313" key="6">
    <source>
        <dbReference type="Proteomes" id="UP000075526"/>
    </source>
</evidence>
<evidence type="ECO:0000256" key="1">
    <source>
        <dbReference type="ARBA" id="ARBA00006153"/>
    </source>
</evidence>
<feature type="binding site" evidence="3">
    <location>
        <position position="140"/>
    </location>
    <ligand>
        <name>Zn(2+)</name>
        <dbReference type="ChEBI" id="CHEBI:29105"/>
        <label>2</label>
    </ligand>
</feature>
<comment type="caution">
    <text evidence="5">The sequence shown here is derived from an EMBL/GenBank/DDBJ whole genome shotgun (WGS) entry which is preliminary data.</text>
</comment>
<feature type="binding site" evidence="3">
    <location>
        <position position="393"/>
    </location>
    <ligand>
        <name>Zn(2+)</name>
        <dbReference type="ChEBI" id="CHEBI:29105"/>
        <label>2</label>
    </ligand>
</feature>
<gene>
    <name evidence="5" type="ORF">AD933_00820</name>
</gene>
<dbReference type="AlphaFoldDB" id="A0A149S4M9"/>
<dbReference type="Pfam" id="PF01546">
    <property type="entry name" value="Peptidase_M20"/>
    <property type="match status" value="1"/>
</dbReference>
<feature type="binding site" evidence="3">
    <location>
        <position position="105"/>
    </location>
    <ligand>
        <name>Zn(2+)</name>
        <dbReference type="ChEBI" id="CHEBI:29105"/>
        <label>1</label>
    </ligand>
</feature>
<evidence type="ECO:0000256" key="4">
    <source>
        <dbReference type="PIRSR" id="PIRSR001235-2"/>
    </source>
</evidence>
<dbReference type="PIRSF" id="PIRSF001235">
    <property type="entry name" value="Amidase_carbamoylase"/>
    <property type="match status" value="1"/>
</dbReference>
<comment type="similarity">
    <text evidence="1">Belongs to the peptidase M20 family.</text>
</comment>
<dbReference type="SUPFAM" id="SSF55031">
    <property type="entry name" value="Bacterial exopeptidase dimerisation domain"/>
    <property type="match status" value="1"/>
</dbReference>
<feature type="binding site" evidence="3">
    <location>
        <position position="201"/>
    </location>
    <ligand>
        <name>Zn(2+)</name>
        <dbReference type="ChEBI" id="CHEBI:29105"/>
        <label>1</label>
    </ligand>
</feature>
<sequence length="425" mass="46396">MPENTVTNADQSRNIHIDADALLRDLADTSKYGGTLKGGICRLALTEPDKQVRDWLSTEGQKLLCTITIDSMGNQFLRYPGTDESLPPLVMGSHLDTQPTGGKYDGIYGVLAGLSVIRAVNTARYKPRHPIELVNWTNEEGARFSPAMISSGVFSGVFTEENAHSIRDRNNISMKDALKEIDYLGAEPCGRHPVRAYFELHIEQGPVLEDEKKTIGVVTGVQGMRRFTISINGQSAHAGTTPMSLRHDAMLAAAHLTILATNIAKKYGEDAKATVGEITALPGSSNVVCGDVTMTLDLRHPNDKIVSHMEKEFYEQSSSVCAMTKTKMNIERTWNSPSVQFDKECVSLVRTCAEDLKLAHQDIISGAGHDAAYLARICPTAMIFIPCRDGLSHNEAEHAEPKDIVAGANLLLEAILKADTCFDLD</sequence>
<dbReference type="NCBIfam" id="TIGR01879">
    <property type="entry name" value="hydantase"/>
    <property type="match status" value="1"/>
</dbReference>
<feature type="binding site" evidence="4">
    <location>
        <position position="226"/>
    </location>
    <ligand>
        <name>allantoate</name>
        <dbReference type="ChEBI" id="CHEBI:17536"/>
    </ligand>
</feature>
<dbReference type="SUPFAM" id="SSF53187">
    <property type="entry name" value="Zn-dependent exopeptidases"/>
    <property type="match status" value="1"/>
</dbReference>
<dbReference type="PANTHER" id="PTHR32494">
    <property type="entry name" value="ALLANTOATE DEIMINASE-RELATED"/>
    <property type="match status" value="1"/>
</dbReference>
<dbReference type="PATRIC" id="fig|178901.13.peg.1898"/>
<keyword evidence="2 5" id="KW-0378">Hydrolase</keyword>
<feature type="binding site" evidence="3">
    <location>
        <position position="94"/>
    </location>
    <ligand>
        <name>Zn(2+)</name>
        <dbReference type="ChEBI" id="CHEBI:29105"/>
        <label>1</label>
    </ligand>
</feature>
<dbReference type="RefSeq" id="WP_061507272.1">
    <property type="nucleotide sequence ID" value="NZ_LHZF01000081.1"/>
</dbReference>
<proteinExistence type="inferred from homology"/>
<keyword evidence="3" id="KW-0479">Metal-binding</keyword>
<dbReference type="GO" id="GO:0016813">
    <property type="term" value="F:hydrolase activity, acting on carbon-nitrogen (but not peptide) bonds, in linear amidines"/>
    <property type="evidence" value="ECO:0007669"/>
    <property type="project" value="InterPro"/>
</dbReference>
<dbReference type="Gene3D" id="3.30.70.360">
    <property type="match status" value="1"/>
</dbReference>
<feature type="binding site" evidence="4">
    <location>
        <position position="299"/>
    </location>
    <ligand>
        <name>allantoate</name>
        <dbReference type="ChEBI" id="CHEBI:17536"/>
    </ligand>
</feature>
<organism evidence="5 6">
    <name type="scientific">Acetobacter malorum</name>
    <dbReference type="NCBI Taxonomy" id="178901"/>
    <lineage>
        <taxon>Bacteria</taxon>
        <taxon>Pseudomonadati</taxon>
        <taxon>Pseudomonadota</taxon>
        <taxon>Alphaproteobacteria</taxon>
        <taxon>Acetobacterales</taxon>
        <taxon>Acetobacteraceae</taxon>
        <taxon>Acetobacter</taxon>
    </lineage>
</organism>
<accession>A0A149S4M9</accession>
<dbReference type="Proteomes" id="UP000075526">
    <property type="component" value="Unassembled WGS sequence"/>
</dbReference>
<feature type="binding site" evidence="3">
    <location>
        <position position="105"/>
    </location>
    <ligand>
        <name>Zn(2+)</name>
        <dbReference type="ChEBI" id="CHEBI:29105"/>
        <label>2</label>
    </ligand>
</feature>